<dbReference type="Pfam" id="PF05050">
    <property type="entry name" value="Methyltransf_21"/>
    <property type="match status" value="1"/>
</dbReference>
<dbReference type="Gene3D" id="3.40.50.150">
    <property type="entry name" value="Vaccinia Virus protein VP39"/>
    <property type="match status" value="1"/>
</dbReference>
<dbReference type="AlphaFoldDB" id="A0AAW0STH0"/>
<feature type="domain" description="Methyltransferase FkbM" evidence="3">
    <location>
        <begin position="110"/>
        <end position="290"/>
    </location>
</feature>
<dbReference type="InterPro" id="IPR053202">
    <property type="entry name" value="EGF_Rcpt_Signaling_Reg"/>
</dbReference>
<evidence type="ECO:0000259" key="3">
    <source>
        <dbReference type="Pfam" id="PF05050"/>
    </source>
</evidence>
<dbReference type="PANTHER" id="PTHR34009:SF2">
    <property type="entry name" value="PROTEIN STAR"/>
    <property type="match status" value="1"/>
</dbReference>
<dbReference type="GO" id="GO:0005886">
    <property type="term" value="C:plasma membrane"/>
    <property type="evidence" value="ECO:0007669"/>
    <property type="project" value="TreeGrafter"/>
</dbReference>
<name>A0AAW0STH0_SCYPA</name>
<evidence type="ECO:0000256" key="2">
    <source>
        <dbReference type="SAM" id="SignalP"/>
    </source>
</evidence>
<proteinExistence type="predicted"/>
<dbReference type="PANTHER" id="PTHR34009">
    <property type="entry name" value="PROTEIN STAR"/>
    <property type="match status" value="1"/>
</dbReference>
<dbReference type="InterPro" id="IPR029063">
    <property type="entry name" value="SAM-dependent_MTases_sf"/>
</dbReference>
<dbReference type="GO" id="GO:0005794">
    <property type="term" value="C:Golgi apparatus"/>
    <property type="evidence" value="ECO:0007669"/>
    <property type="project" value="TreeGrafter"/>
</dbReference>
<feature type="region of interest" description="Disordered" evidence="1">
    <location>
        <begin position="169"/>
        <end position="196"/>
    </location>
</feature>
<accession>A0AAW0STH0</accession>
<evidence type="ECO:0000256" key="1">
    <source>
        <dbReference type="SAM" id="MobiDB-lite"/>
    </source>
</evidence>
<sequence length="307" mass="34618">MMCTAAVVVVVTVSCLAMYTQDCISYHVERSLQGPIPQDDPHLIQWVRSQLVPPSRHPYNLSLLMSGLHQEADKAEKNGGSYSPSQEFILGKVEELYGKKLTQPGTFLEAGAYDGEFLSNTLYLEHDFNWRGLLVEANPVFFEQLLWKRRKSYAINVCLNTKPFPSKETFLTGSAQPKDTNHLVNQNSADQPSRDPLMEQHISLGSSGLMEYKHNDTQVGSVTEVQCVPLYTVIRALGRTHIDFLSLDVEHAEMGILDTVPWGEISFTVMAIEHTTQDDLVSYLDQRGYQHVGSFLEDHIFVNKKNI</sequence>
<keyword evidence="2" id="KW-0732">Signal</keyword>
<evidence type="ECO:0000313" key="4">
    <source>
        <dbReference type="EMBL" id="KAK8378453.1"/>
    </source>
</evidence>
<protein>
    <recommendedName>
        <fullName evidence="3">Methyltransferase FkbM domain-containing protein</fullName>
    </recommendedName>
</protein>
<feature type="chain" id="PRO_5044716944" description="Methyltransferase FkbM domain-containing protein" evidence="2">
    <location>
        <begin position="18"/>
        <end position="307"/>
    </location>
</feature>
<gene>
    <name evidence="4" type="ORF">O3P69_011159</name>
</gene>
<dbReference type="SUPFAM" id="SSF53335">
    <property type="entry name" value="S-adenosyl-L-methionine-dependent methyltransferases"/>
    <property type="match status" value="1"/>
</dbReference>
<dbReference type="GO" id="GO:0005789">
    <property type="term" value="C:endoplasmic reticulum membrane"/>
    <property type="evidence" value="ECO:0007669"/>
    <property type="project" value="TreeGrafter"/>
</dbReference>
<keyword evidence="5" id="KW-1185">Reference proteome</keyword>
<feature type="compositionally biased region" description="Polar residues" evidence="1">
    <location>
        <begin position="169"/>
        <end position="191"/>
    </location>
</feature>
<organism evidence="4 5">
    <name type="scientific">Scylla paramamosain</name>
    <name type="common">Mud crab</name>
    <dbReference type="NCBI Taxonomy" id="85552"/>
    <lineage>
        <taxon>Eukaryota</taxon>
        <taxon>Metazoa</taxon>
        <taxon>Ecdysozoa</taxon>
        <taxon>Arthropoda</taxon>
        <taxon>Crustacea</taxon>
        <taxon>Multicrustacea</taxon>
        <taxon>Malacostraca</taxon>
        <taxon>Eumalacostraca</taxon>
        <taxon>Eucarida</taxon>
        <taxon>Decapoda</taxon>
        <taxon>Pleocyemata</taxon>
        <taxon>Brachyura</taxon>
        <taxon>Eubrachyura</taxon>
        <taxon>Portunoidea</taxon>
        <taxon>Portunidae</taxon>
        <taxon>Portuninae</taxon>
        <taxon>Scylla</taxon>
    </lineage>
</organism>
<dbReference type="GO" id="GO:0031902">
    <property type="term" value="C:late endosome membrane"/>
    <property type="evidence" value="ECO:0007669"/>
    <property type="project" value="TreeGrafter"/>
</dbReference>
<reference evidence="4 5" key="1">
    <citation type="submission" date="2023-03" db="EMBL/GenBank/DDBJ databases">
        <title>High-quality genome of Scylla paramamosain provides insights in environmental adaptation.</title>
        <authorList>
            <person name="Zhang L."/>
        </authorList>
    </citation>
    <scope>NUCLEOTIDE SEQUENCE [LARGE SCALE GENOMIC DNA]</scope>
    <source>
        <strain evidence="4">LZ_2023a</strain>
        <tissue evidence="4">Muscle</tissue>
    </source>
</reference>
<dbReference type="GO" id="GO:0016197">
    <property type="term" value="P:endosomal transport"/>
    <property type="evidence" value="ECO:0007669"/>
    <property type="project" value="TreeGrafter"/>
</dbReference>
<dbReference type="GO" id="GO:0006888">
    <property type="term" value="P:endoplasmic reticulum to Golgi vesicle-mediated transport"/>
    <property type="evidence" value="ECO:0007669"/>
    <property type="project" value="TreeGrafter"/>
</dbReference>
<dbReference type="EMBL" id="JARAKH010000045">
    <property type="protein sequence ID" value="KAK8378453.1"/>
    <property type="molecule type" value="Genomic_DNA"/>
</dbReference>
<feature type="signal peptide" evidence="2">
    <location>
        <begin position="1"/>
        <end position="17"/>
    </location>
</feature>
<dbReference type="InterPro" id="IPR006342">
    <property type="entry name" value="FkbM_mtfrase"/>
</dbReference>
<dbReference type="Proteomes" id="UP001487740">
    <property type="component" value="Unassembled WGS sequence"/>
</dbReference>
<dbReference type="EMBL" id="JARAKH010000045">
    <property type="protein sequence ID" value="KAK8378454.1"/>
    <property type="molecule type" value="Genomic_DNA"/>
</dbReference>
<comment type="caution">
    <text evidence="4">The sequence shown here is derived from an EMBL/GenBank/DDBJ whole genome shotgun (WGS) entry which is preliminary data.</text>
</comment>
<evidence type="ECO:0000313" key="5">
    <source>
        <dbReference type="Proteomes" id="UP001487740"/>
    </source>
</evidence>